<dbReference type="InterPro" id="IPR013083">
    <property type="entry name" value="Znf_RING/FYVE/PHD"/>
</dbReference>
<protein>
    <submittedName>
        <fullName evidence="4">Uncharacterized protein</fullName>
    </submittedName>
</protein>
<evidence type="ECO:0000313" key="4">
    <source>
        <dbReference type="EMBL" id="EYC30827.1"/>
    </source>
</evidence>
<dbReference type="SUPFAM" id="SSF49562">
    <property type="entry name" value="C2 domain (Calcium/lipid-binding domain, CaLB)"/>
    <property type="match status" value="1"/>
</dbReference>
<dbReference type="InterPro" id="IPR010911">
    <property type="entry name" value="Rab_BD"/>
</dbReference>
<dbReference type="InterPro" id="IPR000008">
    <property type="entry name" value="C2_dom"/>
</dbReference>
<dbReference type="EMBL" id="JARK01001340">
    <property type="protein sequence ID" value="EYC30827.1"/>
    <property type="molecule type" value="Genomic_DNA"/>
</dbReference>
<sequence length="682" mass="74799">MSKRSKSLPPSVMSVEVVEEIFEQLKGLSPREQAIIRPVLERDLEFQRREKARVRQLKSMVDMHLIDQNSGPPAMSARRKSAYGLMNSMSSDSCMSVCSLRSNKPALPKPMPEPPSGRACFHCHCRLGLIFNAGTRCAKCGRLLCNECRRGTPRSKWLCQICHAQRELKAASGEWVDAGDPAEISEVLLTQMRRAAMEKEKQEEQKGTVESPRTPMISKRNLTLPTIATPSLLAVPSESELTANNSQASSQKFWGGSPSPRSPHTAIIGSPNYVTVSGPTPPPDRLHPETYQREVIGSPAPRSTTTFVMPSSPVRGECMLPITEIAPPTPTTPSQMKSPLTETRRMAFANSKRGNELTPCFYSSSSRTSTTLSKTSTTISSDKLLQPVDNRPPMRRQLTNSSEDPDQWSRSSRTDAHPLPHSHRAQSTGHVQVQQLRNDRSASLCSAAATSNPDMTQHAPSTIADANAFQRPCKVASLVNKFDAQAAAAAADWEPSRPSDEYTIRRQRPHSQGPVTVRKMKAQAHDRLDVSAADSRRSSGISLPSRSVSQETRLHKGGRVTPASSRDSLSVTSLATEVSADGCTKSSVASQASCHKTTFLGEVQLILSYDIRSACFCVHVIQCRSLPHFGNHKPNPYVKVLLVARDSSVAVLKNKTTPRKAEVNPVFDQVLKEQATSYIRVP</sequence>
<evidence type="ECO:0000259" key="3">
    <source>
        <dbReference type="PROSITE" id="PS50916"/>
    </source>
</evidence>
<feature type="compositionally biased region" description="Polar residues" evidence="1">
    <location>
        <begin position="239"/>
        <end position="252"/>
    </location>
</feature>
<dbReference type="OrthoDB" id="195679at2759"/>
<dbReference type="Proteomes" id="UP000024635">
    <property type="component" value="Unassembled WGS sequence"/>
</dbReference>
<dbReference type="GO" id="GO:0042043">
    <property type="term" value="F:neurexin family protein binding"/>
    <property type="evidence" value="ECO:0007669"/>
    <property type="project" value="TreeGrafter"/>
</dbReference>
<feature type="domain" description="RabBD" evidence="3">
    <location>
        <begin position="22"/>
        <end position="179"/>
    </location>
</feature>
<dbReference type="PANTHER" id="PTHR45716:SF2">
    <property type="entry name" value="BITESIZE, ISOFORM I"/>
    <property type="match status" value="1"/>
</dbReference>
<organism evidence="4 5">
    <name type="scientific">Ancylostoma ceylanicum</name>
    <dbReference type="NCBI Taxonomy" id="53326"/>
    <lineage>
        <taxon>Eukaryota</taxon>
        <taxon>Metazoa</taxon>
        <taxon>Ecdysozoa</taxon>
        <taxon>Nematoda</taxon>
        <taxon>Chromadorea</taxon>
        <taxon>Rhabditida</taxon>
        <taxon>Rhabditina</taxon>
        <taxon>Rhabditomorpha</taxon>
        <taxon>Strongyloidea</taxon>
        <taxon>Ancylostomatidae</taxon>
        <taxon>Ancylostomatinae</taxon>
        <taxon>Ancylostoma</taxon>
    </lineage>
</organism>
<dbReference type="InterPro" id="IPR041282">
    <property type="entry name" value="FYVE_2"/>
</dbReference>
<dbReference type="PROSITE" id="PS50916">
    <property type="entry name" value="RABBD"/>
    <property type="match status" value="1"/>
</dbReference>
<proteinExistence type="predicted"/>
<dbReference type="PROSITE" id="PS50004">
    <property type="entry name" value="C2"/>
    <property type="match status" value="1"/>
</dbReference>
<feature type="region of interest" description="Disordered" evidence="1">
    <location>
        <begin position="490"/>
        <end position="567"/>
    </location>
</feature>
<dbReference type="Gene3D" id="3.30.40.10">
    <property type="entry name" value="Zinc/RING finger domain, C3HC4 (zinc finger)"/>
    <property type="match status" value="1"/>
</dbReference>
<dbReference type="InterPro" id="IPR011011">
    <property type="entry name" value="Znf_FYVE_PHD"/>
</dbReference>
<keyword evidence="5" id="KW-1185">Reference proteome</keyword>
<dbReference type="GO" id="GO:0005886">
    <property type="term" value="C:plasma membrane"/>
    <property type="evidence" value="ECO:0007669"/>
    <property type="project" value="TreeGrafter"/>
</dbReference>
<evidence type="ECO:0000313" key="5">
    <source>
        <dbReference type="Proteomes" id="UP000024635"/>
    </source>
</evidence>
<reference evidence="5" key="1">
    <citation type="journal article" date="2015" name="Nat. Genet.">
        <title>The genome and transcriptome of the zoonotic hookworm Ancylostoma ceylanicum identify infection-specific gene families.</title>
        <authorList>
            <person name="Schwarz E.M."/>
            <person name="Hu Y."/>
            <person name="Antoshechkin I."/>
            <person name="Miller M.M."/>
            <person name="Sternberg P.W."/>
            <person name="Aroian R.V."/>
        </authorList>
    </citation>
    <scope>NUCLEOTIDE SEQUENCE</scope>
    <source>
        <strain evidence="5">HY135</strain>
    </source>
</reference>
<dbReference type="AlphaFoldDB" id="A0A016VUV3"/>
<evidence type="ECO:0000259" key="2">
    <source>
        <dbReference type="PROSITE" id="PS50004"/>
    </source>
</evidence>
<feature type="domain" description="C2" evidence="2">
    <location>
        <begin position="599"/>
        <end position="682"/>
    </location>
</feature>
<feature type="compositionally biased region" description="Polar residues" evidence="1">
    <location>
        <begin position="425"/>
        <end position="459"/>
    </location>
</feature>
<dbReference type="CDD" id="cd15747">
    <property type="entry name" value="FYVE_Slp3_4_5"/>
    <property type="match status" value="1"/>
</dbReference>
<evidence type="ECO:0000256" key="1">
    <source>
        <dbReference type="SAM" id="MobiDB-lite"/>
    </source>
</evidence>
<dbReference type="GO" id="GO:0006886">
    <property type="term" value="P:intracellular protein transport"/>
    <property type="evidence" value="ECO:0007669"/>
    <property type="project" value="InterPro"/>
</dbReference>
<name>A0A016VUV3_9BILA</name>
<feature type="region of interest" description="Disordered" evidence="1">
    <location>
        <begin position="349"/>
        <end position="459"/>
    </location>
</feature>
<dbReference type="InterPro" id="IPR035892">
    <property type="entry name" value="C2_domain_sf"/>
</dbReference>
<accession>A0A016VUV3</accession>
<dbReference type="GO" id="GO:0070382">
    <property type="term" value="C:exocytic vesicle"/>
    <property type="evidence" value="ECO:0007669"/>
    <property type="project" value="TreeGrafter"/>
</dbReference>
<comment type="caution">
    <text evidence="4">The sequence shown here is derived from an EMBL/GenBank/DDBJ whole genome shotgun (WGS) entry which is preliminary data.</text>
</comment>
<dbReference type="PANTHER" id="PTHR45716">
    <property type="entry name" value="BITESIZE, ISOFORM I"/>
    <property type="match status" value="1"/>
</dbReference>
<feature type="region of interest" description="Disordered" evidence="1">
    <location>
        <begin position="238"/>
        <end position="268"/>
    </location>
</feature>
<dbReference type="Pfam" id="PF02318">
    <property type="entry name" value="FYVE_2"/>
    <property type="match status" value="1"/>
</dbReference>
<dbReference type="STRING" id="53326.A0A016VUV3"/>
<feature type="compositionally biased region" description="Basic and acidic residues" evidence="1">
    <location>
        <begin position="523"/>
        <end position="537"/>
    </location>
</feature>
<feature type="compositionally biased region" description="Low complexity" evidence="1">
    <location>
        <begin position="363"/>
        <end position="381"/>
    </location>
</feature>
<dbReference type="Gene3D" id="2.60.40.150">
    <property type="entry name" value="C2 domain"/>
    <property type="match status" value="1"/>
</dbReference>
<feature type="compositionally biased region" description="Basic and acidic residues" evidence="1">
    <location>
        <begin position="494"/>
        <end position="504"/>
    </location>
</feature>
<gene>
    <name evidence="4" type="primary">Acey_s0004.g1794</name>
    <name evidence="4" type="synonym">Acey-Y48G8AR.2</name>
    <name evidence="4" type="ORF">Y032_0004g1794</name>
</gene>
<dbReference type="GO" id="GO:0006887">
    <property type="term" value="P:exocytosis"/>
    <property type="evidence" value="ECO:0007669"/>
    <property type="project" value="TreeGrafter"/>
</dbReference>
<dbReference type="GO" id="GO:0031267">
    <property type="term" value="F:small GTPase binding"/>
    <property type="evidence" value="ECO:0007669"/>
    <property type="project" value="InterPro"/>
</dbReference>
<dbReference type="Pfam" id="PF00168">
    <property type="entry name" value="C2"/>
    <property type="match status" value="1"/>
</dbReference>
<feature type="compositionally biased region" description="Polar residues" evidence="1">
    <location>
        <begin position="538"/>
        <end position="551"/>
    </location>
</feature>
<dbReference type="SUPFAM" id="SSF57903">
    <property type="entry name" value="FYVE/PHD zinc finger"/>
    <property type="match status" value="1"/>
</dbReference>